<feature type="region of interest" description="Disordered" evidence="1">
    <location>
        <begin position="214"/>
        <end position="275"/>
    </location>
</feature>
<feature type="compositionally biased region" description="Basic and acidic residues" evidence="1">
    <location>
        <begin position="596"/>
        <end position="609"/>
    </location>
</feature>
<proteinExistence type="predicted"/>
<gene>
    <name evidence="4" type="ORF">UABAM_00517</name>
</gene>
<feature type="compositionally biased region" description="Basic residues" evidence="1">
    <location>
        <begin position="757"/>
        <end position="774"/>
    </location>
</feature>
<keyword evidence="2" id="KW-0812">Transmembrane</keyword>
<feature type="transmembrane region" description="Helical" evidence="2">
    <location>
        <begin position="114"/>
        <end position="132"/>
    </location>
</feature>
<evidence type="ECO:0000313" key="4">
    <source>
        <dbReference type="EMBL" id="BBM82174.1"/>
    </source>
</evidence>
<dbReference type="Pfam" id="PF13559">
    <property type="entry name" value="DUF4129"/>
    <property type="match status" value="1"/>
</dbReference>
<feature type="compositionally biased region" description="Polar residues" evidence="1">
    <location>
        <begin position="653"/>
        <end position="665"/>
    </location>
</feature>
<feature type="transmembrane region" description="Helical" evidence="2">
    <location>
        <begin position="87"/>
        <end position="107"/>
    </location>
</feature>
<dbReference type="OrthoDB" id="9804872at2"/>
<dbReference type="RefSeq" id="WP_151966426.1">
    <property type="nucleotide sequence ID" value="NZ_AP019860.1"/>
</dbReference>
<protein>
    <submittedName>
        <fullName evidence="4">Transglutaminase</fullName>
    </submittedName>
</protein>
<evidence type="ECO:0000256" key="2">
    <source>
        <dbReference type="SAM" id="Phobius"/>
    </source>
</evidence>
<feature type="compositionally biased region" description="Basic and acidic residues" evidence="1">
    <location>
        <begin position="681"/>
        <end position="702"/>
    </location>
</feature>
<feature type="compositionally biased region" description="Polar residues" evidence="1">
    <location>
        <begin position="264"/>
        <end position="275"/>
    </location>
</feature>
<dbReference type="AlphaFoldDB" id="A0A5S9F2A1"/>
<accession>A0A5S9F2A1</accession>
<keyword evidence="5" id="KW-1185">Reference proteome</keyword>
<dbReference type="InterPro" id="IPR038765">
    <property type="entry name" value="Papain-like_cys_pep_sf"/>
</dbReference>
<feature type="transmembrane region" description="Helical" evidence="2">
    <location>
        <begin position="824"/>
        <end position="845"/>
    </location>
</feature>
<dbReference type="InterPro" id="IPR052901">
    <property type="entry name" value="Bact_TGase-like"/>
</dbReference>
<evidence type="ECO:0000313" key="5">
    <source>
        <dbReference type="Proteomes" id="UP000326354"/>
    </source>
</evidence>
<feature type="region of interest" description="Disordered" evidence="1">
    <location>
        <begin position="757"/>
        <end position="813"/>
    </location>
</feature>
<evidence type="ECO:0000256" key="1">
    <source>
        <dbReference type="SAM" id="MobiDB-lite"/>
    </source>
</evidence>
<evidence type="ECO:0000259" key="3">
    <source>
        <dbReference type="SMART" id="SM00460"/>
    </source>
</evidence>
<feature type="compositionally biased region" description="Polar residues" evidence="1">
    <location>
        <begin position="789"/>
        <end position="813"/>
    </location>
</feature>
<feature type="compositionally biased region" description="Polar residues" evidence="1">
    <location>
        <begin position="610"/>
        <end position="625"/>
    </location>
</feature>
<dbReference type="InterPro" id="IPR025403">
    <property type="entry name" value="TgpA-like_C"/>
</dbReference>
<feature type="domain" description="Transglutaminase-like" evidence="3">
    <location>
        <begin position="495"/>
        <end position="566"/>
    </location>
</feature>
<feature type="compositionally biased region" description="Low complexity" evidence="1">
    <location>
        <begin position="225"/>
        <end position="243"/>
    </location>
</feature>
<feature type="transmembrane region" description="Helical" evidence="2">
    <location>
        <begin position="31"/>
        <end position="50"/>
    </location>
</feature>
<organism evidence="4 5">
    <name type="scientific">Uabimicrobium amorphum</name>
    <dbReference type="NCBI Taxonomy" id="2596890"/>
    <lineage>
        <taxon>Bacteria</taxon>
        <taxon>Pseudomonadati</taxon>
        <taxon>Planctomycetota</taxon>
        <taxon>Candidatus Uabimicrobiia</taxon>
        <taxon>Candidatus Uabimicrobiales</taxon>
        <taxon>Candidatus Uabimicrobiaceae</taxon>
        <taxon>Candidatus Uabimicrobium</taxon>
    </lineage>
</organism>
<reference evidence="4 5" key="1">
    <citation type="submission" date="2019-08" db="EMBL/GenBank/DDBJ databases">
        <title>Complete genome sequence of Candidatus Uab amorphum.</title>
        <authorList>
            <person name="Shiratori T."/>
            <person name="Suzuki S."/>
            <person name="Kakizawa Y."/>
            <person name="Ishida K."/>
        </authorList>
    </citation>
    <scope>NUCLEOTIDE SEQUENCE [LARGE SCALE GENOMIC DNA]</scope>
    <source>
        <strain evidence="4 5">SRT547</strain>
    </source>
</reference>
<dbReference type="SMART" id="SM00460">
    <property type="entry name" value="TGc"/>
    <property type="match status" value="1"/>
</dbReference>
<keyword evidence="2" id="KW-0472">Membrane</keyword>
<feature type="transmembrane region" description="Helical" evidence="2">
    <location>
        <begin position="170"/>
        <end position="191"/>
    </location>
</feature>
<dbReference type="Proteomes" id="UP000326354">
    <property type="component" value="Chromosome"/>
</dbReference>
<feature type="region of interest" description="Disordered" evidence="1">
    <location>
        <begin position="587"/>
        <end position="732"/>
    </location>
</feature>
<keyword evidence="2" id="KW-1133">Transmembrane helix</keyword>
<dbReference type="EMBL" id="AP019860">
    <property type="protein sequence ID" value="BBM82174.1"/>
    <property type="molecule type" value="Genomic_DNA"/>
</dbReference>
<feature type="transmembrane region" description="Helical" evidence="2">
    <location>
        <begin position="62"/>
        <end position="81"/>
    </location>
</feature>
<dbReference type="PANTHER" id="PTHR42736">
    <property type="entry name" value="PROTEIN-GLUTAMINE GAMMA-GLUTAMYLTRANSFERASE"/>
    <property type="match status" value="1"/>
</dbReference>
<dbReference type="SUPFAM" id="SSF54001">
    <property type="entry name" value="Cysteine proteinases"/>
    <property type="match status" value="1"/>
</dbReference>
<feature type="transmembrane region" description="Helical" evidence="2">
    <location>
        <begin position="138"/>
        <end position="158"/>
    </location>
</feature>
<sequence length="979" mass="114646">MFYSFFLLLALACLGEFTIFNFLSMSSQQPPLWLLYVLPLSFVLGVLLAKENKGFLEKLRRYIQLETLFIIGMIFYVYMLYTTKNHPLVNFGYFMIYSMSLSACFIFREFSTYLYLLSCSLLFGVSQLYDVSDPVLKAGFYLAALVFCIVIHNDYMNYKYIAQSNRNKMFPFVITIVSVVFGVMIMTWMTFATPQISNYLDSVALIRSYFQKKQPPTPQTAKNIQNNTQSQQRRQQQQPQKQQSQRKAKQNKENKQANNKQTNSDSNSSDKNPIANHTQVSLKNDLKFGDVDFSNISPRKLFEVELATETLGNADIRSQDLYWKLGHLDTYDAQNGYWYLRNTQQQDLPRSSGGWIALNAGKPRFKHNKILQLYTLYAPTSRLYYLTQPGYIDIKRGLRDRGGNIFPETQGNQYQVVSYVATTRAQVPYSIMNVSYRYTSVPRNIQVYRNLAKHITRNSRRPYDKVKSIERYLQKNYTYDLKPGIRGGDATYQFLFKKRRGYCQHFASAMVLLLRSIDIPARVAVGCHGGIWDTNKQAYVVSSIHRHAWVEVPFQVLGWTKFDPVPVDDPQIDADFTEKVEEFKRRENIQSADNIVHNDDDRRGRHSSERTQNNPNKNGETQNDFARNDPRNDKNSANNNQRFGDNGDKQRFSDNNQRFGDNNQRLSDDKKRLAQRNKRQQPFDDRSENAKKQRRFANEDSVNRNNNMQRADKDRFFMTPEQQKMQQLARKRLQRIRRERQRQQQLRQQIEIQRQKRIQRQKQLAKKRNAKKRNSSATPQQKKLDTLTHNKTAQQKMAKTSNNTTQKSSKQSRQMRTANGIITFIKNMTIFCVSFVLILIFCYVVPQVIKTIRFLIKVLFSKSETQQEAENIPKWGKMIAKVLAPKKKVHTELGKIIHEYTQLSKKLETFGLHKQTHQTPTEYLHFLQKEVSPTAKHNMQMLTQLFLKVKYSPYEVDSDDVVLFKQYCETIFSDIRRAS</sequence>
<dbReference type="Gene3D" id="3.10.620.30">
    <property type="match status" value="1"/>
</dbReference>
<dbReference type="Pfam" id="PF01841">
    <property type="entry name" value="Transglut_core"/>
    <property type="match status" value="1"/>
</dbReference>
<dbReference type="KEGG" id="uam:UABAM_00517"/>
<dbReference type="PANTHER" id="PTHR42736:SF1">
    <property type="entry name" value="PROTEIN-GLUTAMINE GAMMA-GLUTAMYLTRANSFERASE"/>
    <property type="match status" value="1"/>
</dbReference>
<name>A0A5S9F2A1_UABAM</name>
<dbReference type="InterPro" id="IPR002931">
    <property type="entry name" value="Transglutaminase-like"/>
</dbReference>